<evidence type="ECO:0000313" key="1">
    <source>
        <dbReference type="EMBL" id="GAH73587.1"/>
    </source>
</evidence>
<feature type="non-terminal residue" evidence="1">
    <location>
        <position position="99"/>
    </location>
</feature>
<dbReference type="AlphaFoldDB" id="X1HVW3"/>
<sequence>MADYAKIRNWTAFIVYADLEKQIKIVKKLKPVIQKFKHYNYNYYSEQGSLPHVSIRVQGRKYEKQKLEEKIKDLGYEYEVKDYDALVRKAYEFGSRCAF</sequence>
<accession>X1HVW3</accession>
<gene>
    <name evidence="1" type="ORF">S03H2_53385</name>
</gene>
<name>X1HVW3_9ZZZZ</name>
<proteinExistence type="predicted"/>
<protein>
    <submittedName>
        <fullName evidence="1">Uncharacterized protein</fullName>
    </submittedName>
</protein>
<comment type="caution">
    <text evidence="1">The sequence shown here is derived from an EMBL/GenBank/DDBJ whole genome shotgun (WGS) entry which is preliminary data.</text>
</comment>
<reference evidence="1" key="1">
    <citation type="journal article" date="2014" name="Front. Microbiol.">
        <title>High frequency of phylogenetically diverse reductive dehalogenase-homologous genes in deep subseafloor sedimentary metagenomes.</title>
        <authorList>
            <person name="Kawai M."/>
            <person name="Futagami T."/>
            <person name="Toyoda A."/>
            <person name="Takaki Y."/>
            <person name="Nishi S."/>
            <person name="Hori S."/>
            <person name="Arai W."/>
            <person name="Tsubouchi T."/>
            <person name="Morono Y."/>
            <person name="Uchiyama I."/>
            <person name="Ito T."/>
            <person name="Fujiyama A."/>
            <person name="Inagaki F."/>
            <person name="Takami H."/>
        </authorList>
    </citation>
    <scope>NUCLEOTIDE SEQUENCE</scope>
    <source>
        <strain evidence="1">Expedition CK06-06</strain>
    </source>
</reference>
<organism evidence="1">
    <name type="scientific">marine sediment metagenome</name>
    <dbReference type="NCBI Taxonomy" id="412755"/>
    <lineage>
        <taxon>unclassified sequences</taxon>
        <taxon>metagenomes</taxon>
        <taxon>ecological metagenomes</taxon>
    </lineage>
</organism>
<dbReference type="EMBL" id="BARU01033977">
    <property type="protein sequence ID" value="GAH73587.1"/>
    <property type="molecule type" value="Genomic_DNA"/>
</dbReference>